<evidence type="ECO:0000313" key="3">
    <source>
        <dbReference type="Proteomes" id="UP000799750"/>
    </source>
</evidence>
<proteinExistence type="predicted"/>
<evidence type="ECO:0000256" key="1">
    <source>
        <dbReference type="SAM" id="MobiDB-lite"/>
    </source>
</evidence>
<accession>A0A6A6QNW5</accession>
<organism evidence="2 3">
    <name type="scientific">Lophium mytilinum</name>
    <dbReference type="NCBI Taxonomy" id="390894"/>
    <lineage>
        <taxon>Eukaryota</taxon>
        <taxon>Fungi</taxon>
        <taxon>Dikarya</taxon>
        <taxon>Ascomycota</taxon>
        <taxon>Pezizomycotina</taxon>
        <taxon>Dothideomycetes</taxon>
        <taxon>Pleosporomycetidae</taxon>
        <taxon>Mytilinidiales</taxon>
        <taxon>Mytilinidiaceae</taxon>
        <taxon>Lophium</taxon>
    </lineage>
</organism>
<sequence>MRGGEERNGSNFTMHIPMAITGRSHWQQQAENPSAMTEIVPSATTGETRTHTPSLSSNLLSCSAIRLASCRFLSSAMVSSPPSSPLLPSSSPPPLSPAPPSHIPPPLSPSSSPQPACEAPRARLSYHPPVSSAPRHPHEVATGVVAGPATPVPGVRSPSSWRRSRSLRSHSGSRHERALARAPPPAPPLSPHALSAPPRASPPPSRSASPSPPYPPAAAVLARLARLGLPVAAARTARQPGRLLSPTVRRQALGPADRTAPREPSPAPAWSRTAVVLPVALQRRTSLEALAARSDPMLELEIQASLKGSKTHEVFRWRRPLLPPALRLRRLWATPSRSVHNATHGALLLALLPRPMVPLPMPTP</sequence>
<reference evidence="2" key="1">
    <citation type="journal article" date="2020" name="Stud. Mycol.">
        <title>101 Dothideomycetes genomes: a test case for predicting lifestyles and emergence of pathogens.</title>
        <authorList>
            <person name="Haridas S."/>
            <person name="Albert R."/>
            <person name="Binder M."/>
            <person name="Bloem J."/>
            <person name="Labutti K."/>
            <person name="Salamov A."/>
            <person name="Andreopoulos B."/>
            <person name="Baker S."/>
            <person name="Barry K."/>
            <person name="Bills G."/>
            <person name="Bluhm B."/>
            <person name="Cannon C."/>
            <person name="Castanera R."/>
            <person name="Culley D."/>
            <person name="Daum C."/>
            <person name="Ezra D."/>
            <person name="Gonzalez J."/>
            <person name="Henrissat B."/>
            <person name="Kuo A."/>
            <person name="Liang C."/>
            <person name="Lipzen A."/>
            <person name="Lutzoni F."/>
            <person name="Magnuson J."/>
            <person name="Mondo S."/>
            <person name="Nolan M."/>
            <person name="Ohm R."/>
            <person name="Pangilinan J."/>
            <person name="Park H.-J."/>
            <person name="Ramirez L."/>
            <person name="Alfaro M."/>
            <person name="Sun H."/>
            <person name="Tritt A."/>
            <person name="Yoshinaga Y."/>
            <person name="Zwiers L.-H."/>
            <person name="Turgeon B."/>
            <person name="Goodwin S."/>
            <person name="Spatafora J."/>
            <person name="Crous P."/>
            <person name="Grigoriev I."/>
        </authorList>
    </citation>
    <scope>NUCLEOTIDE SEQUENCE</scope>
    <source>
        <strain evidence="2">CBS 269.34</strain>
    </source>
</reference>
<keyword evidence="3" id="KW-1185">Reference proteome</keyword>
<protein>
    <submittedName>
        <fullName evidence="2">Uncharacterized protein</fullName>
    </submittedName>
</protein>
<gene>
    <name evidence="2" type="ORF">BU16DRAFT_85337</name>
</gene>
<feature type="compositionally biased region" description="Pro residues" evidence="1">
    <location>
        <begin position="199"/>
        <end position="215"/>
    </location>
</feature>
<name>A0A6A6QNW5_9PEZI</name>
<feature type="compositionally biased region" description="Basic residues" evidence="1">
    <location>
        <begin position="162"/>
        <end position="172"/>
    </location>
</feature>
<feature type="region of interest" description="Disordered" evidence="1">
    <location>
        <begin position="78"/>
        <end position="120"/>
    </location>
</feature>
<feature type="compositionally biased region" description="Pro residues" evidence="1">
    <location>
        <begin position="82"/>
        <end position="108"/>
    </location>
</feature>
<dbReference type="EMBL" id="MU004192">
    <property type="protein sequence ID" value="KAF2493680.1"/>
    <property type="molecule type" value="Genomic_DNA"/>
</dbReference>
<feature type="region of interest" description="Disordered" evidence="1">
    <location>
        <begin position="237"/>
        <end position="269"/>
    </location>
</feature>
<feature type="region of interest" description="Disordered" evidence="1">
    <location>
        <begin position="143"/>
        <end position="215"/>
    </location>
</feature>
<feature type="compositionally biased region" description="Low complexity" evidence="1">
    <location>
        <begin position="143"/>
        <end position="161"/>
    </location>
</feature>
<dbReference type="AlphaFoldDB" id="A0A6A6QNW5"/>
<evidence type="ECO:0000313" key="2">
    <source>
        <dbReference type="EMBL" id="KAF2493680.1"/>
    </source>
</evidence>
<dbReference type="Proteomes" id="UP000799750">
    <property type="component" value="Unassembled WGS sequence"/>
</dbReference>